<dbReference type="EMBL" id="CP060436">
    <property type="protein sequence ID" value="QPM91854.1"/>
    <property type="molecule type" value="Genomic_DNA"/>
</dbReference>
<dbReference type="SUPFAM" id="SSF47336">
    <property type="entry name" value="ACP-like"/>
    <property type="match status" value="1"/>
</dbReference>
<dbReference type="EC" id="3.3.2.1" evidence="1"/>
<protein>
    <submittedName>
        <fullName evidence="1">Vibriobactin-specific isochorismatase</fullName>
        <ecNumber evidence="1">3.3.2.1</ecNumber>
    </submittedName>
</protein>
<dbReference type="KEGG" id="palw:PSAL_031160"/>
<sequence length="82" mass="9142">MTQTALALTCDQMRADIAKQIDLPPEEVEPDESLVDLGLDSMQVMTLLMKWGEKVEGLDFARFMEAGTLAEWWAIAEAAQAR</sequence>
<dbReference type="OrthoDB" id="2455700at2"/>
<dbReference type="GO" id="GO:0008908">
    <property type="term" value="F:isochorismatase activity"/>
    <property type="evidence" value="ECO:0007669"/>
    <property type="project" value="UniProtKB-EC"/>
</dbReference>
<reference evidence="1 2" key="1">
    <citation type="submission" date="2020-08" db="EMBL/GenBank/DDBJ databases">
        <title>Genome sequence of Rhodobacteraceae bacterium Lw-13e.</title>
        <authorList>
            <person name="Poehlein A."/>
            <person name="Wolter L."/>
            <person name="Daniel R."/>
            <person name="Brinkhoff T."/>
        </authorList>
    </citation>
    <scope>NUCLEOTIDE SEQUENCE [LARGE SCALE GENOMIC DNA]</scope>
    <source>
        <strain evidence="1 2">Lw-13e</strain>
    </source>
</reference>
<dbReference type="Pfam" id="PF00550">
    <property type="entry name" value="PP-binding"/>
    <property type="match status" value="1"/>
</dbReference>
<dbReference type="InterPro" id="IPR036736">
    <property type="entry name" value="ACP-like_sf"/>
</dbReference>
<dbReference type="PROSITE" id="PS50075">
    <property type="entry name" value="CARRIER"/>
    <property type="match status" value="1"/>
</dbReference>
<proteinExistence type="predicted"/>
<organism evidence="1 2">
    <name type="scientific">Pseudooceanicola algae</name>
    <dbReference type="NCBI Taxonomy" id="1537215"/>
    <lineage>
        <taxon>Bacteria</taxon>
        <taxon>Pseudomonadati</taxon>
        <taxon>Pseudomonadota</taxon>
        <taxon>Alphaproteobacteria</taxon>
        <taxon>Rhodobacterales</taxon>
        <taxon>Paracoccaceae</taxon>
        <taxon>Pseudooceanicola</taxon>
    </lineage>
</organism>
<gene>
    <name evidence="1" type="primary">vibB</name>
    <name evidence="1" type="ORF">PSAL_031160</name>
</gene>
<dbReference type="InterPro" id="IPR009081">
    <property type="entry name" value="PP-bd_ACP"/>
</dbReference>
<evidence type="ECO:0000313" key="1">
    <source>
        <dbReference type="EMBL" id="QPM91854.1"/>
    </source>
</evidence>
<dbReference type="RefSeq" id="WP_119838217.1">
    <property type="nucleotide sequence ID" value="NZ_CP060436.1"/>
</dbReference>
<dbReference type="Gene3D" id="1.10.1200.10">
    <property type="entry name" value="ACP-like"/>
    <property type="match status" value="1"/>
</dbReference>
<accession>A0A418SJE0</accession>
<keyword evidence="1" id="KW-0378">Hydrolase</keyword>
<name>A0A418SJE0_9RHOB</name>
<evidence type="ECO:0000313" key="2">
    <source>
        <dbReference type="Proteomes" id="UP000283786"/>
    </source>
</evidence>
<dbReference type="Proteomes" id="UP000283786">
    <property type="component" value="Chromosome"/>
</dbReference>
<keyword evidence="2" id="KW-1185">Reference proteome</keyword>
<dbReference type="AlphaFoldDB" id="A0A418SJE0"/>